<proteinExistence type="predicted"/>
<dbReference type="InterPro" id="IPR010920">
    <property type="entry name" value="LSM_dom_sf"/>
</dbReference>
<evidence type="ECO:0000256" key="6">
    <source>
        <dbReference type="SAM" id="Phobius"/>
    </source>
</evidence>
<organism evidence="8 9">
    <name type="scientific">Agromyces rhizosphaerae</name>
    <dbReference type="NCBI Taxonomy" id="88374"/>
    <lineage>
        <taxon>Bacteria</taxon>
        <taxon>Bacillati</taxon>
        <taxon>Actinomycetota</taxon>
        <taxon>Actinomycetes</taxon>
        <taxon>Micrococcales</taxon>
        <taxon>Microbacteriaceae</taxon>
        <taxon>Agromyces</taxon>
    </lineage>
</organism>
<dbReference type="Proteomes" id="UP001144396">
    <property type="component" value="Unassembled WGS sequence"/>
</dbReference>
<dbReference type="InterPro" id="IPR023408">
    <property type="entry name" value="MscS_beta-dom_sf"/>
</dbReference>
<dbReference type="PANTHER" id="PTHR30566">
    <property type="entry name" value="YNAI-RELATED MECHANOSENSITIVE ION CHANNEL"/>
    <property type="match status" value="1"/>
</dbReference>
<keyword evidence="4 6" id="KW-0472">Membrane</keyword>
<evidence type="ECO:0000256" key="4">
    <source>
        <dbReference type="ARBA" id="ARBA00023136"/>
    </source>
</evidence>
<sequence length="407" mass="45072">MLDWEPWLGFGLSIVVALIIALAAIVVVAVVARGIAARNPAAGALIRGIRHPFRVLVVIVALWIATVVVRIPEVDWRQGLWHLMLIATIAAGAWFVNALLSFAFERVIGRYDIDVADNRLARRVRTQLTIVRRLLYVLVWVIAVASILLTFDGVRAVGASLLASAGLASIVAGLAAQSTLANIFAGVQLAFTDAIRVDDVVIVEGEWGKIEEITLTYVVVHIWDDRRLVLPSTYFTTTPFENWTRRSSELLGAIEFDLDWRVSPGEMRRHLDDVLGRTELWDGRASVLQVTDAVNGYVRIRILVTAVDAPTLYDLRCFVREEMVEWFLARDVAALPVTRVQMVEEPMRADREHRANETGHLFSGSPEAEERAHQMTGAVTLPSAEQSGHGTDAPEGAVYVDGERVER</sequence>
<keyword evidence="3 6" id="KW-1133">Transmembrane helix</keyword>
<dbReference type="AlphaFoldDB" id="A0A9W6FP88"/>
<evidence type="ECO:0000256" key="5">
    <source>
        <dbReference type="SAM" id="MobiDB-lite"/>
    </source>
</evidence>
<comment type="subcellular location">
    <subcellularLocation>
        <location evidence="1">Membrane</location>
    </subcellularLocation>
</comment>
<dbReference type="InterPro" id="IPR006685">
    <property type="entry name" value="MscS_channel_2nd"/>
</dbReference>
<feature type="transmembrane region" description="Helical" evidence="6">
    <location>
        <begin position="53"/>
        <end position="71"/>
    </location>
</feature>
<dbReference type="Pfam" id="PF00924">
    <property type="entry name" value="MS_channel_2nd"/>
    <property type="match status" value="1"/>
</dbReference>
<dbReference type="GO" id="GO:0055085">
    <property type="term" value="P:transmembrane transport"/>
    <property type="evidence" value="ECO:0007669"/>
    <property type="project" value="InterPro"/>
</dbReference>
<evidence type="ECO:0000256" key="3">
    <source>
        <dbReference type="ARBA" id="ARBA00022989"/>
    </source>
</evidence>
<dbReference type="GO" id="GO:0016020">
    <property type="term" value="C:membrane"/>
    <property type="evidence" value="ECO:0007669"/>
    <property type="project" value="UniProtKB-SubCell"/>
</dbReference>
<reference evidence="8" key="1">
    <citation type="submission" date="2022-12" db="EMBL/GenBank/DDBJ databases">
        <title>Reference genome sequencing for broad-spectrum identification of bacterial and archaeal isolates by mass spectrometry.</title>
        <authorList>
            <person name="Sekiguchi Y."/>
            <person name="Tourlousse D.M."/>
        </authorList>
    </citation>
    <scope>NUCLEOTIDE SEQUENCE</scope>
    <source>
        <strain evidence="8">14</strain>
    </source>
</reference>
<feature type="region of interest" description="Disordered" evidence="5">
    <location>
        <begin position="350"/>
        <end position="407"/>
    </location>
</feature>
<evidence type="ECO:0000256" key="2">
    <source>
        <dbReference type="ARBA" id="ARBA00022692"/>
    </source>
</evidence>
<feature type="domain" description="Mechanosensitive ion channel MscS" evidence="7">
    <location>
        <begin position="179"/>
        <end position="245"/>
    </location>
</feature>
<evidence type="ECO:0000313" key="9">
    <source>
        <dbReference type="Proteomes" id="UP001144396"/>
    </source>
</evidence>
<feature type="transmembrane region" description="Helical" evidence="6">
    <location>
        <begin position="6"/>
        <end position="32"/>
    </location>
</feature>
<evidence type="ECO:0000259" key="7">
    <source>
        <dbReference type="Pfam" id="PF00924"/>
    </source>
</evidence>
<dbReference type="RefSeq" id="WP_281883700.1">
    <property type="nucleotide sequence ID" value="NZ_BSDP01000001.1"/>
</dbReference>
<feature type="transmembrane region" description="Helical" evidence="6">
    <location>
        <begin position="83"/>
        <end position="104"/>
    </location>
</feature>
<keyword evidence="9" id="KW-1185">Reference proteome</keyword>
<keyword evidence="2 6" id="KW-0812">Transmembrane</keyword>
<feature type="transmembrane region" description="Helical" evidence="6">
    <location>
        <begin position="157"/>
        <end position="176"/>
    </location>
</feature>
<comment type="caution">
    <text evidence="8">The sequence shown here is derived from an EMBL/GenBank/DDBJ whole genome shotgun (WGS) entry which is preliminary data.</text>
</comment>
<dbReference type="Gene3D" id="1.10.287.1260">
    <property type="match status" value="1"/>
</dbReference>
<feature type="transmembrane region" description="Helical" evidence="6">
    <location>
        <begin position="133"/>
        <end position="151"/>
    </location>
</feature>
<name>A0A9W6FP88_9MICO</name>
<dbReference type="Gene3D" id="2.30.30.60">
    <property type="match status" value="1"/>
</dbReference>
<protein>
    <submittedName>
        <fullName evidence="8">Mechanosensitive ion channel protein MscS</fullName>
    </submittedName>
</protein>
<evidence type="ECO:0000313" key="8">
    <source>
        <dbReference type="EMBL" id="GLI27286.1"/>
    </source>
</evidence>
<accession>A0A9W6FP88</accession>
<dbReference type="PANTHER" id="PTHR30566:SF25">
    <property type="entry name" value="INNER MEMBRANE PROTEIN"/>
    <property type="match status" value="1"/>
</dbReference>
<dbReference type="SUPFAM" id="SSF50182">
    <property type="entry name" value="Sm-like ribonucleoproteins"/>
    <property type="match status" value="1"/>
</dbReference>
<gene>
    <name evidence="8" type="ORF">ARHIZOSPH14_15280</name>
</gene>
<evidence type="ECO:0000256" key="1">
    <source>
        <dbReference type="ARBA" id="ARBA00004370"/>
    </source>
</evidence>
<dbReference type="EMBL" id="BSDP01000001">
    <property type="protein sequence ID" value="GLI27286.1"/>
    <property type="molecule type" value="Genomic_DNA"/>
</dbReference>